<reference evidence="2 3" key="1">
    <citation type="submission" date="2018-05" db="EMBL/GenBank/DDBJ databases">
        <title>The draft genome of strain NS-104.</title>
        <authorList>
            <person name="Hang P."/>
            <person name="Jiang J."/>
        </authorList>
    </citation>
    <scope>NUCLEOTIDE SEQUENCE [LARGE SCALE GENOMIC DNA]</scope>
    <source>
        <strain evidence="2 3">NS-104</strain>
    </source>
</reference>
<dbReference type="Gene3D" id="3.40.50.1980">
    <property type="entry name" value="Nitrogenase molybdenum iron protein domain"/>
    <property type="match status" value="2"/>
</dbReference>
<dbReference type="InterPro" id="IPR050902">
    <property type="entry name" value="ABC_Transporter_SBP"/>
</dbReference>
<keyword evidence="3" id="KW-1185">Reference proteome</keyword>
<evidence type="ECO:0000313" key="3">
    <source>
        <dbReference type="Proteomes" id="UP000245252"/>
    </source>
</evidence>
<organism evidence="2 3">
    <name type="scientific">Metarhizobium album</name>
    <dbReference type="NCBI Taxonomy" id="2182425"/>
    <lineage>
        <taxon>Bacteria</taxon>
        <taxon>Pseudomonadati</taxon>
        <taxon>Pseudomonadota</taxon>
        <taxon>Alphaproteobacteria</taxon>
        <taxon>Hyphomicrobiales</taxon>
        <taxon>Rhizobiaceae</taxon>
        <taxon>Metarhizobium</taxon>
    </lineage>
</organism>
<accession>A0A2U2DMW7</accession>
<evidence type="ECO:0000259" key="1">
    <source>
        <dbReference type="PROSITE" id="PS50983"/>
    </source>
</evidence>
<name>A0A2U2DMW7_9HYPH</name>
<dbReference type="Pfam" id="PF01497">
    <property type="entry name" value="Peripla_BP_2"/>
    <property type="match status" value="1"/>
</dbReference>
<proteinExistence type="predicted"/>
<dbReference type="Proteomes" id="UP000245252">
    <property type="component" value="Unassembled WGS sequence"/>
</dbReference>
<feature type="domain" description="Fe/B12 periplasmic-binding" evidence="1">
    <location>
        <begin position="56"/>
        <end position="309"/>
    </location>
</feature>
<dbReference type="InterPro" id="IPR002491">
    <property type="entry name" value="ABC_transptr_periplasmic_BD"/>
</dbReference>
<dbReference type="AlphaFoldDB" id="A0A2U2DMW7"/>
<evidence type="ECO:0000313" key="2">
    <source>
        <dbReference type="EMBL" id="PWE54664.1"/>
    </source>
</evidence>
<dbReference type="PANTHER" id="PTHR30535">
    <property type="entry name" value="VITAMIN B12-BINDING PROTEIN"/>
    <property type="match status" value="1"/>
</dbReference>
<sequence>MPVSSRLRAAHRPGRSRWMALLLLIVGVLSAAPPAIAEEPIRDAFGREVQVSAAKRILTLGADVSEIVVALGAEERIVAVDRGSTYPETLKQKPNVGYRRALSAEGVISLAPDLIIASEDAGPSTAIDILKSLSTPLVFVPERNSLEGMIDKIELISRTLGLEEQGKVLAARVTADFNAATALAERVPAERRRRVVFFHGLLKLTAAGEGTAANAIISYAGGINPLDFKGYKSVSEESLVEIAPEVVVMMPDDKGGPTPEDVFSIPALKTTPAARDKALIVLKGAYMINFGPRTAGAIRDIAAALYPDVLAGENASPQ</sequence>
<dbReference type="OrthoDB" id="9797736at2"/>
<dbReference type="PROSITE" id="PS50983">
    <property type="entry name" value="FE_B12_PBP"/>
    <property type="match status" value="1"/>
</dbReference>
<protein>
    <submittedName>
        <fullName evidence="2">ABC transporter substrate-binding protein</fullName>
    </submittedName>
</protein>
<dbReference type="PANTHER" id="PTHR30535:SF4">
    <property type="entry name" value="HEMIN-BINDING PERIPLASMIC PROTEIN HMUT"/>
    <property type="match status" value="1"/>
</dbReference>
<dbReference type="SUPFAM" id="SSF53807">
    <property type="entry name" value="Helical backbone' metal receptor"/>
    <property type="match status" value="1"/>
</dbReference>
<comment type="caution">
    <text evidence="2">The sequence shown here is derived from an EMBL/GenBank/DDBJ whole genome shotgun (WGS) entry which is preliminary data.</text>
</comment>
<dbReference type="EMBL" id="QFBC01000009">
    <property type="protein sequence ID" value="PWE54664.1"/>
    <property type="molecule type" value="Genomic_DNA"/>
</dbReference>
<gene>
    <name evidence="2" type="ORF">DEM27_19295</name>
</gene>